<sequence>MKVSEHINDGASTPAAGATEATQVDDVINRFSINAGLLDIDYIEHRLLKTHLAAASATFHYHIYNYTKSEGFIRGKRVTTRGHPQPYRRSLLCYRPSIQEYALFLKTPCRSSLGTPLMVNHSRTPIVVDDSRCSALGCVLEVKVDVRLPQPKDDNTAIDRKRRLRRRRRASKSLGSHKFPSFNPHKRIHFPKDNAGESTPKLGGEAR</sequence>
<dbReference type="AlphaFoldDB" id="A0A4C2AED3"/>
<evidence type="ECO:0000313" key="2">
    <source>
        <dbReference type="EMBL" id="GBP98408.1"/>
    </source>
</evidence>
<gene>
    <name evidence="2" type="ORF">EVAR_65297_1</name>
</gene>
<reference evidence="2 3" key="1">
    <citation type="journal article" date="2019" name="Commun. Biol.">
        <title>The bagworm genome reveals a unique fibroin gene that provides high tensile strength.</title>
        <authorList>
            <person name="Kono N."/>
            <person name="Nakamura H."/>
            <person name="Ohtoshi R."/>
            <person name="Tomita M."/>
            <person name="Numata K."/>
            <person name="Arakawa K."/>
        </authorList>
    </citation>
    <scope>NUCLEOTIDE SEQUENCE [LARGE SCALE GENOMIC DNA]</scope>
</reference>
<organism evidence="2 3">
    <name type="scientific">Eumeta variegata</name>
    <name type="common">Bagworm moth</name>
    <name type="synonym">Eumeta japonica</name>
    <dbReference type="NCBI Taxonomy" id="151549"/>
    <lineage>
        <taxon>Eukaryota</taxon>
        <taxon>Metazoa</taxon>
        <taxon>Ecdysozoa</taxon>
        <taxon>Arthropoda</taxon>
        <taxon>Hexapoda</taxon>
        <taxon>Insecta</taxon>
        <taxon>Pterygota</taxon>
        <taxon>Neoptera</taxon>
        <taxon>Endopterygota</taxon>
        <taxon>Lepidoptera</taxon>
        <taxon>Glossata</taxon>
        <taxon>Ditrysia</taxon>
        <taxon>Tineoidea</taxon>
        <taxon>Psychidae</taxon>
        <taxon>Oiketicinae</taxon>
        <taxon>Eumeta</taxon>
    </lineage>
</organism>
<proteinExistence type="predicted"/>
<dbReference type="EMBL" id="BGZK01003138">
    <property type="protein sequence ID" value="GBP98408.1"/>
    <property type="molecule type" value="Genomic_DNA"/>
</dbReference>
<dbReference type="Proteomes" id="UP000299102">
    <property type="component" value="Unassembled WGS sequence"/>
</dbReference>
<accession>A0A4C2AED3</accession>
<evidence type="ECO:0000313" key="3">
    <source>
        <dbReference type="Proteomes" id="UP000299102"/>
    </source>
</evidence>
<evidence type="ECO:0000256" key="1">
    <source>
        <dbReference type="SAM" id="MobiDB-lite"/>
    </source>
</evidence>
<feature type="compositionally biased region" description="Basic and acidic residues" evidence="1">
    <location>
        <begin position="150"/>
        <end position="159"/>
    </location>
</feature>
<protein>
    <submittedName>
        <fullName evidence="2">Uncharacterized protein</fullName>
    </submittedName>
</protein>
<keyword evidence="3" id="KW-1185">Reference proteome</keyword>
<name>A0A4C2AED3_EUMVA</name>
<feature type="region of interest" description="Disordered" evidence="1">
    <location>
        <begin position="150"/>
        <end position="207"/>
    </location>
</feature>
<feature type="compositionally biased region" description="Basic residues" evidence="1">
    <location>
        <begin position="160"/>
        <end position="171"/>
    </location>
</feature>
<comment type="caution">
    <text evidence="2">The sequence shown here is derived from an EMBL/GenBank/DDBJ whole genome shotgun (WGS) entry which is preliminary data.</text>
</comment>